<reference evidence="2 3" key="1">
    <citation type="submission" date="2016-06" db="EMBL/GenBank/DDBJ databases">
        <title>The Draft Genome Sequence and Annotation of the Desert Woodrat Neotoma lepida.</title>
        <authorList>
            <person name="Campbell M."/>
            <person name="Oakeson K.F."/>
            <person name="Yandell M."/>
            <person name="Halpert J.R."/>
            <person name="Dearing D."/>
        </authorList>
    </citation>
    <scope>NUCLEOTIDE SEQUENCE [LARGE SCALE GENOMIC DNA]</scope>
    <source>
        <strain evidence="2">417</strain>
        <tissue evidence="2">Liver</tissue>
    </source>
</reference>
<keyword evidence="3" id="KW-1185">Reference proteome</keyword>
<sequence length="90" mass="9612">MRILGPPAGVHRELVLAGNSEYRTALPRTVMQPPSGMPLPSADIALPPYEPPGHPMPQPGFVPPHLMESNQRDSPGRTNSHNSLVLSGTS</sequence>
<dbReference type="EMBL" id="LZPO01034874">
    <property type="protein sequence ID" value="OBS76735.1"/>
    <property type="molecule type" value="Genomic_DNA"/>
</dbReference>
<feature type="compositionally biased region" description="Polar residues" evidence="1">
    <location>
        <begin position="76"/>
        <end position="90"/>
    </location>
</feature>
<dbReference type="Proteomes" id="UP000092124">
    <property type="component" value="Unassembled WGS sequence"/>
</dbReference>
<evidence type="ECO:0000313" key="2">
    <source>
        <dbReference type="EMBL" id="OBS76735.1"/>
    </source>
</evidence>
<dbReference type="AlphaFoldDB" id="A0A1A6HFL2"/>
<accession>A0A1A6HFL2</accession>
<feature type="compositionally biased region" description="Pro residues" evidence="1">
    <location>
        <begin position="48"/>
        <end position="62"/>
    </location>
</feature>
<evidence type="ECO:0000256" key="1">
    <source>
        <dbReference type="SAM" id="MobiDB-lite"/>
    </source>
</evidence>
<proteinExistence type="predicted"/>
<organism evidence="2 3">
    <name type="scientific">Neotoma lepida</name>
    <name type="common">Desert woodrat</name>
    <dbReference type="NCBI Taxonomy" id="56216"/>
    <lineage>
        <taxon>Eukaryota</taxon>
        <taxon>Metazoa</taxon>
        <taxon>Chordata</taxon>
        <taxon>Craniata</taxon>
        <taxon>Vertebrata</taxon>
        <taxon>Euteleostomi</taxon>
        <taxon>Mammalia</taxon>
        <taxon>Eutheria</taxon>
        <taxon>Euarchontoglires</taxon>
        <taxon>Glires</taxon>
        <taxon>Rodentia</taxon>
        <taxon>Myomorpha</taxon>
        <taxon>Muroidea</taxon>
        <taxon>Cricetidae</taxon>
        <taxon>Neotominae</taxon>
        <taxon>Neotoma</taxon>
    </lineage>
</organism>
<gene>
    <name evidence="2" type="ORF">A6R68_16829</name>
</gene>
<protein>
    <submittedName>
        <fullName evidence="2">Uncharacterized protein</fullName>
    </submittedName>
</protein>
<feature type="region of interest" description="Disordered" evidence="1">
    <location>
        <begin position="28"/>
        <end position="90"/>
    </location>
</feature>
<evidence type="ECO:0000313" key="3">
    <source>
        <dbReference type="Proteomes" id="UP000092124"/>
    </source>
</evidence>
<name>A0A1A6HFL2_NEOLE</name>
<dbReference type="STRING" id="56216.A0A1A6HFL2"/>
<comment type="caution">
    <text evidence="2">The sequence shown here is derived from an EMBL/GenBank/DDBJ whole genome shotgun (WGS) entry which is preliminary data.</text>
</comment>